<feature type="transmembrane region" description="Helical" evidence="1">
    <location>
        <begin position="100"/>
        <end position="119"/>
    </location>
</feature>
<protein>
    <submittedName>
        <fullName evidence="2">Uncharacterized protein</fullName>
    </submittedName>
</protein>
<accession>K3X7Q2</accession>
<evidence type="ECO:0000256" key="1">
    <source>
        <dbReference type="SAM" id="Phobius"/>
    </source>
</evidence>
<reference evidence="3" key="1">
    <citation type="journal article" date="2010" name="Genome Biol.">
        <title>Genome sequence of the necrotrophic plant pathogen Pythium ultimum reveals original pathogenicity mechanisms and effector repertoire.</title>
        <authorList>
            <person name="Levesque C.A."/>
            <person name="Brouwer H."/>
            <person name="Cano L."/>
            <person name="Hamilton J.P."/>
            <person name="Holt C."/>
            <person name="Huitema E."/>
            <person name="Raffaele S."/>
            <person name="Robideau G.P."/>
            <person name="Thines M."/>
            <person name="Win J."/>
            <person name="Zerillo M.M."/>
            <person name="Beakes G.W."/>
            <person name="Boore J.L."/>
            <person name="Busam D."/>
            <person name="Dumas B."/>
            <person name="Ferriera S."/>
            <person name="Fuerstenberg S.I."/>
            <person name="Gachon C.M."/>
            <person name="Gaulin E."/>
            <person name="Govers F."/>
            <person name="Grenville-Briggs L."/>
            <person name="Horner N."/>
            <person name="Hostetler J."/>
            <person name="Jiang R.H."/>
            <person name="Johnson J."/>
            <person name="Krajaejun T."/>
            <person name="Lin H."/>
            <person name="Meijer H.J."/>
            <person name="Moore B."/>
            <person name="Morris P."/>
            <person name="Phuntmart V."/>
            <person name="Puiu D."/>
            <person name="Shetty J."/>
            <person name="Stajich J.E."/>
            <person name="Tripathy S."/>
            <person name="Wawra S."/>
            <person name="van West P."/>
            <person name="Whitty B.R."/>
            <person name="Coutinho P.M."/>
            <person name="Henrissat B."/>
            <person name="Martin F."/>
            <person name="Thomas P.D."/>
            <person name="Tyler B.M."/>
            <person name="De Vries R.P."/>
            <person name="Kamoun S."/>
            <person name="Yandell M."/>
            <person name="Tisserat N."/>
            <person name="Buell C.R."/>
        </authorList>
    </citation>
    <scope>NUCLEOTIDE SEQUENCE</scope>
    <source>
        <strain evidence="3">DAOM:BR144</strain>
    </source>
</reference>
<dbReference type="HOGENOM" id="CLU_1707816_0_0_1"/>
<evidence type="ECO:0000313" key="2">
    <source>
        <dbReference type="EnsemblProtists" id="PYU1_T013251"/>
    </source>
</evidence>
<feature type="transmembrane region" description="Helical" evidence="1">
    <location>
        <begin position="131"/>
        <end position="153"/>
    </location>
</feature>
<sequence>MRVDCAETSGNNDHHPITSSLASWTKRLWALWDASQVSHCGAYSVARARALGAYCKVTSLPRVLAVCVLTPLPSLAFVLFLDASIPLAPPRLGWAANGSIWIRCAFTNAVLTFDFFVQARQLLPGLVVARWRIACVAACTGVSFAGVSALLAAL</sequence>
<dbReference type="OMA" id="ARWRIAC"/>
<dbReference type="EnsemblProtists" id="PYU1_T013251">
    <property type="protein sequence ID" value="PYU1_T013251"/>
    <property type="gene ID" value="PYU1_G013222"/>
</dbReference>
<dbReference type="VEuPathDB" id="FungiDB:PYU1_G013222"/>
<keyword evidence="3" id="KW-1185">Reference proteome</keyword>
<evidence type="ECO:0000313" key="3">
    <source>
        <dbReference type="Proteomes" id="UP000019132"/>
    </source>
</evidence>
<name>K3X7Q2_GLOUD</name>
<keyword evidence="1" id="KW-0812">Transmembrane</keyword>
<keyword evidence="1" id="KW-0472">Membrane</keyword>
<proteinExistence type="predicted"/>
<dbReference type="EMBL" id="GL376627">
    <property type="status" value="NOT_ANNOTATED_CDS"/>
    <property type="molecule type" value="Genomic_DNA"/>
</dbReference>
<dbReference type="InParanoid" id="K3X7Q2"/>
<feature type="transmembrane region" description="Helical" evidence="1">
    <location>
        <begin position="63"/>
        <end position="80"/>
    </location>
</feature>
<dbReference type="eggNOG" id="ENOG502RX47">
    <property type="taxonomic scope" value="Eukaryota"/>
</dbReference>
<reference evidence="3" key="2">
    <citation type="submission" date="2010-04" db="EMBL/GenBank/DDBJ databases">
        <authorList>
            <person name="Buell R."/>
            <person name="Hamilton J."/>
            <person name="Hostetler J."/>
        </authorList>
    </citation>
    <scope>NUCLEOTIDE SEQUENCE [LARGE SCALE GENOMIC DNA]</scope>
    <source>
        <strain evidence="3">DAOM:BR144</strain>
    </source>
</reference>
<dbReference type="Proteomes" id="UP000019132">
    <property type="component" value="Unassembled WGS sequence"/>
</dbReference>
<dbReference type="AlphaFoldDB" id="K3X7Q2"/>
<reference evidence="2" key="3">
    <citation type="submission" date="2015-02" db="UniProtKB">
        <authorList>
            <consortium name="EnsemblProtists"/>
        </authorList>
    </citation>
    <scope>IDENTIFICATION</scope>
    <source>
        <strain evidence="2">DAOM BR144</strain>
    </source>
</reference>
<keyword evidence="1" id="KW-1133">Transmembrane helix</keyword>
<organism evidence="2 3">
    <name type="scientific">Globisporangium ultimum (strain ATCC 200006 / CBS 805.95 / DAOM BR144)</name>
    <name type="common">Pythium ultimum</name>
    <dbReference type="NCBI Taxonomy" id="431595"/>
    <lineage>
        <taxon>Eukaryota</taxon>
        <taxon>Sar</taxon>
        <taxon>Stramenopiles</taxon>
        <taxon>Oomycota</taxon>
        <taxon>Peronosporomycetes</taxon>
        <taxon>Pythiales</taxon>
        <taxon>Pythiaceae</taxon>
        <taxon>Globisporangium</taxon>
    </lineage>
</organism>